<evidence type="ECO:0000259" key="4">
    <source>
        <dbReference type="SMART" id="SM01217"/>
    </source>
</evidence>
<name>A0A9D2AV89_9FIRM</name>
<proteinExistence type="inferred from homology"/>
<dbReference type="Proteomes" id="UP000886847">
    <property type="component" value="Unassembled WGS sequence"/>
</dbReference>
<dbReference type="InterPro" id="IPR050288">
    <property type="entry name" value="Cellulose_deg_GH3"/>
</dbReference>
<evidence type="ECO:0000256" key="2">
    <source>
        <dbReference type="ARBA" id="ARBA00022801"/>
    </source>
</evidence>
<dbReference type="PANTHER" id="PTHR42715">
    <property type="entry name" value="BETA-GLUCOSIDASE"/>
    <property type="match status" value="1"/>
</dbReference>
<dbReference type="InterPro" id="IPR036962">
    <property type="entry name" value="Glyco_hydro_3_N_sf"/>
</dbReference>
<dbReference type="Pfam" id="PF14310">
    <property type="entry name" value="Fn3-like"/>
    <property type="match status" value="1"/>
</dbReference>
<keyword evidence="3" id="KW-1133">Transmembrane helix</keyword>
<feature type="domain" description="Fibronectin type III-like" evidence="4">
    <location>
        <begin position="464"/>
        <end position="542"/>
    </location>
</feature>
<dbReference type="Pfam" id="PF00933">
    <property type="entry name" value="Glyco_hydro_3"/>
    <property type="match status" value="1"/>
</dbReference>
<comment type="caution">
    <text evidence="5">The sequence shown here is derived from an EMBL/GenBank/DDBJ whole genome shotgun (WGS) entry which is preliminary data.</text>
</comment>
<organism evidence="5 6">
    <name type="scientific">Candidatus Borkfalkia faecavium</name>
    <dbReference type="NCBI Taxonomy" id="2838508"/>
    <lineage>
        <taxon>Bacteria</taxon>
        <taxon>Bacillati</taxon>
        <taxon>Bacillota</taxon>
        <taxon>Clostridia</taxon>
        <taxon>Christensenellales</taxon>
        <taxon>Christensenellaceae</taxon>
        <taxon>Candidatus Borkfalkia</taxon>
    </lineage>
</organism>
<dbReference type="EMBL" id="DXEW01000020">
    <property type="protein sequence ID" value="HIX50381.1"/>
    <property type="molecule type" value="Genomic_DNA"/>
</dbReference>
<protein>
    <submittedName>
        <fullName evidence="5">Glycoside hydrolase family 3 C-terminal domain-containing protein</fullName>
    </submittedName>
</protein>
<dbReference type="InterPro" id="IPR002772">
    <property type="entry name" value="Glyco_hydro_3_C"/>
</dbReference>
<dbReference type="PRINTS" id="PR00133">
    <property type="entry name" value="GLHYDRLASE3"/>
</dbReference>
<dbReference type="InterPro" id="IPR013783">
    <property type="entry name" value="Ig-like_fold"/>
</dbReference>
<comment type="similarity">
    <text evidence="1">Belongs to the glycosyl hydrolase 3 family.</text>
</comment>
<dbReference type="Gene3D" id="2.60.40.10">
    <property type="entry name" value="Immunoglobulins"/>
    <property type="match status" value="1"/>
</dbReference>
<dbReference type="InterPro" id="IPR036881">
    <property type="entry name" value="Glyco_hydro_3_C_sf"/>
</dbReference>
<dbReference type="InterPro" id="IPR026891">
    <property type="entry name" value="Fn3-like"/>
</dbReference>
<evidence type="ECO:0000313" key="6">
    <source>
        <dbReference type="Proteomes" id="UP000886847"/>
    </source>
</evidence>
<keyword evidence="3" id="KW-0472">Membrane</keyword>
<evidence type="ECO:0000256" key="1">
    <source>
        <dbReference type="ARBA" id="ARBA00005336"/>
    </source>
</evidence>
<dbReference type="InterPro" id="IPR017853">
    <property type="entry name" value="GH"/>
</dbReference>
<dbReference type="PANTHER" id="PTHR42715:SF10">
    <property type="entry name" value="BETA-GLUCOSIDASE"/>
    <property type="match status" value="1"/>
</dbReference>
<reference evidence="5" key="1">
    <citation type="journal article" date="2021" name="PeerJ">
        <title>Extensive microbial diversity within the chicken gut microbiome revealed by metagenomics and culture.</title>
        <authorList>
            <person name="Gilroy R."/>
            <person name="Ravi A."/>
            <person name="Getino M."/>
            <person name="Pursley I."/>
            <person name="Horton D.L."/>
            <person name="Alikhan N.F."/>
            <person name="Baker D."/>
            <person name="Gharbi K."/>
            <person name="Hall N."/>
            <person name="Watson M."/>
            <person name="Adriaenssens E.M."/>
            <person name="Foster-Nyarko E."/>
            <person name="Jarju S."/>
            <person name="Secka A."/>
            <person name="Antonio M."/>
            <person name="Oren A."/>
            <person name="Chaudhuri R.R."/>
            <person name="La Ragione R."/>
            <person name="Hildebrand F."/>
            <person name="Pallen M.J."/>
        </authorList>
    </citation>
    <scope>NUCLEOTIDE SEQUENCE</scope>
    <source>
        <strain evidence="5">2189</strain>
    </source>
</reference>
<dbReference type="InterPro" id="IPR001764">
    <property type="entry name" value="Glyco_hydro_3_N"/>
</dbReference>
<dbReference type="GO" id="GO:0004553">
    <property type="term" value="F:hydrolase activity, hydrolyzing O-glycosyl compounds"/>
    <property type="evidence" value="ECO:0007669"/>
    <property type="project" value="InterPro"/>
</dbReference>
<dbReference type="SMART" id="SM01217">
    <property type="entry name" value="Fn3_like"/>
    <property type="match status" value="1"/>
</dbReference>
<evidence type="ECO:0000256" key="3">
    <source>
        <dbReference type="SAM" id="Phobius"/>
    </source>
</evidence>
<dbReference type="AlphaFoldDB" id="A0A9D2AV89"/>
<accession>A0A9D2AV89</accession>
<dbReference type="Gene3D" id="3.20.20.300">
    <property type="entry name" value="Glycoside hydrolase, family 3, N-terminal domain"/>
    <property type="match status" value="1"/>
</dbReference>
<dbReference type="SUPFAM" id="SSF51445">
    <property type="entry name" value="(Trans)glycosidases"/>
    <property type="match status" value="1"/>
</dbReference>
<dbReference type="Gene3D" id="3.40.50.1700">
    <property type="entry name" value="Glycoside hydrolase family 3 C-terminal domain"/>
    <property type="match status" value="1"/>
</dbReference>
<reference evidence="5" key="2">
    <citation type="submission" date="2021-04" db="EMBL/GenBank/DDBJ databases">
        <authorList>
            <person name="Gilroy R."/>
        </authorList>
    </citation>
    <scope>NUCLEOTIDE SEQUENCE</scope>
    <source>
        <strain evidence="5">2189</strain>
    </source>
</reference>
<gene>
    <name evidence="5" type="ORF">H9851_03765</name>
</gene>
<dbReference type="Pfam" id="PF01915">
    <property type="entry name" value="Glyco_hydro_3_C"/>
    <property type="match status" value="1"/>
</dbReference>
<dbReference type="GO" id="GO:0005975">
    <property type="term" value="P:carbohydrate metabolic process"/>
    <property type="evidence" value="ECO:0007669"/>
    <property type="project" value="InterPro"/>
</dbReference>
<feature type="transmembrane region" description="Helical" evidence="3">
    <location>
        <begin position="1013"/>
        <end position="1034"/>
    </location>
</feature>
<sequence>MRTVSKHTKLWEGLTALFAVLLVIVLIATSICNTYASTINDALGLKDSEFVNDDVDPDADLEYYKSTFGDLTKEENLKEMIAFLQKQNEDEMREGAALLYNQNNALPLGKGLKVSTFGNGAKNPVRTDGGASTRVSEDVSINLKDALAAEDIEVNPTIWDALPTTAYTIAGYAIPRGSTTGSWGGAGYNENSIEFYQQQMANVGDYDDAAIIVIGRKGAEGTDNAMSMADNTTGEMISSLSLFENEKQMINLIADSGKFDKVILVLNTGGYAMETYEVEDKVDAILMMGNPGRYGLTGVAEILSGTTNPSGKLVDTYAKNSLSAPAVVNSGTNTPFFSNSGLPSDMEAYEVVRGGAGTFGGKIPANEQVALISIQVENIYIGYRYYETRYADVVTGDGNKNASSGVGASFGASEWKYENEISYPFGYGLSYTTFEQSIESINTDGDDVVVEVKVKNTGSVAGKNAVQVYAQTPYGEYEKENMVEKAGIQLAGYGKTGLLAPGAEETVTVTIDKYLLASYDDNNLKGYYLSSGDYYFAVGSDAHDALNNVLALRGFGVADGMVASTAQDNNAAGNADLARKWTLNSRDEESYMYSETANGTPGTRVTNQFDDCDINYWIEDAATYLSRSDWEGTYPVEQTTVAATDEMLERMGGTENGILWYETPEDAPDFNTVAANFGNDQGITIASMRTVPISETEAWRNFIFQADLEEFAICLGESFSGYPAAGAYIPAAPIGDGTNGGAGGSDVTVGSTTYSAVQYTSKNILTGTFNDELYAGRGRAMGEEAHLAGKSECFNLGIDLHRTPFGGRNSEYMSECPTLTYLASIPEVKAMQECGVAAAPKHFVGNDQETGRDGVAVFFTEQAFREGSLRGGEGALRVANAGGIMQSFERLGTDFASLDTAMNTNVLRTEWGWDGNIITDAVPIESGDTWGNGYRSHTLEMLASGTNDFCLDFAGEHAPKALEWAREHNDGYILEKLIDSVIHHAFVVSRTVPTNGISGSGHMEYYRVWWEDALLAAAIVCGVLAAAGAVLLVIGKVKEED</sequence>
<evidence type="ECO:0000313" key="5">
    <source>
        <dbReference type="EMBL" id="HIX50381.1"/>
    </source>
</evidence>
<dbReference type="SUPFAM" id="SSF52279">
    <property type="entry name" value="Beta-D-glucan exohydrolase, C-terminal domain"/>
    <property type="match status" value="1"/>
</dbReference>
<keyword evidence="3" id="KW-0812">Transmembrane</keyword>
<keyword evidence="2 5" id="KW-0378">Hydrolase</keyword>